<proteinExistence type="predicted"/>
<dbReference type="Gene3D" id="3.40.50.970">
    <property type="match status" value="1"/>
</dbReference>
<protein>
    <submittedName>
        <fullName evidence="4">2-ketoisovalerate ferredoxin oxidoreductase</fullName>
    </submittedName>
</protein>
<dbReference type="STRING" id="1653476.THC_1739"/>
<feature type="domain" description="Pyruvate:ferredoxin oxidoreductase core" evidence="3">
    <location>
        <begin position="248"/>
        <end position="326"/>
    </location>
</feature>
<name>A0A0U5AJM1_9BACT</name>
<dbReference type="Proteomes" id="UP000068196">
    <property type="component" value="Chromosome"/>
</dbReference>
<dbReference type="InterPro" id="IPR002880">
    <property type="entry name" value="Pyrv_Fd/Flavodoxin_OxRdtase_N"/>
</dbReference>
<evidence type="ECO:0000259" key="2">
    <source>
        <dbReference type="Pfam" id="PF01855"/>
    </source>
</evidence>
<dbReference type="InterPro" id="IPR033412">
    <property type="entry name" value="PFOR_II"/>
</dbReference>
<reference evidence="4 5" key="1">
    <citation type="journal article" date="2016" name="Int. J. Syst. Evol. Microbiol.">
        <title>Caldimicrobium thiodismutans sp. nov., a sulfur-disproportionating bacterium isolated from a hot spring, and emended description of the genus Caldimicrobium.</title>
        <authorList>
            <person name="Kojima H."/>
            <person name="Umezawa K."/>
            <person name="Fukui M."/>
        </authorList>
    </citation>
    <scope>NUCLEOTIDE SEQUENCE [LARGE SCALE GENOMIC DNA]</scope>
    <source>
        <strain evidence="4 5">TF1</strain>
    </source>
</reference>
<dbReference type="GO" id="GO:0016491">
    <property type="term" value="F:oxidoreductase activity"/>
    <property type="evidence" value="ECO:0007669"/>
    <property type="project" value="UniProtKB-KW"/>
</dbReference>
<dbReference type="PATRIC" id="fig|1653476.3.peg.1815"/>
<keyword evidence="1" id="KW-0560">Oxidoreductase</keyword>
<dbReference type="InterPro" id="IPR052368">
    <property type="entry name" value="2-oxoacid_oxidoreductase"/>
</dbReference>
<dbReference type="AlphaFoldDB" id="A0A0U5AJM1"/>
<dbReference type="NCBIfam" id="NF005507">
    <property type="entry name" value="PRK07119.1"/>
    <property type="match status" value="1"/>
</dbReference>
<dbReference type="EMBL" id="AP014945">
    <property type="protein sequence ID" value="BAU24099.1"/>
    <property type="molecule type" value="Genomic_DNA"/>
</dbReference>
<dbReference type="Gene3D" id="3.40.50.920">
    <property type="match status" value="1"/>
</dbReference>
<dbReference type="Pfam" id="PF01855">
    <property type="entry name" value="POR_N"/>
    <property type="match status" value="1"/>
</dbReference>
<dbReference type="SUPFAM" id="SSF52518">
    <property type="entry name" value="Thiamin diphosphate-binding fold (THDP-binding)"/>
    <property type="match status" value="1"/>
</dbReference>
<evidence type="ECO:0000259" key="3">
    <source>
        <dbReference type="Pfam" id="PF17147"/>
    </source>
</evidence>
<keyword evidence="5" id="KW-1185">Reference proteome</keyword>
<dbReference type="KEGG" id="cthi:THC_1739"/>
<dbReference type="RefSeq" id="WP_068516256.1">
    <property type="nucleotide sequence ID" value="NZ_AP014945.1"/>
</dbReference>
<sequence length="360" mass="39423">MKGKKLLVKGVEAIALGALEGGCQCYFGYPITPQNEIPELMSAELPKRGGVFLQAESETSAINMVLGASAVGARVMTSSSSPGISLMSEGFSYLIALELPCVVVNVMRGGPGLGGIEASQGDYFQAVKAPGHGDGRFLVLAPYTCAEAYELTAKAFELADKYRNPVMILSDAILGQMKEPLEVKPLKIKNFAKEDWALTGAKDRPSRTIKSLFLDSKELAERNLKLKKKYKAMEREIRFEILSEGQEELMVIAFGSIARICKEAVLNLRSKGYGISFFRPVTLFPFPKKALCSALDSNEKKIKVLVFELNCGQMVEDVASALCGRAEVLSRFYPPSVLPFPEDIEREIKKCLNSLNFPKV</sequence>
<feature type="domain" description="Pyruvate flavodoxin/ferredoxin oxidoreductase pyrimidine binding" evidence="2">
    <location>
        <begin position="17"/>
        <end position="218"/>
    </location>
</feature>
<dbReference type="OrthoDB" id="9794954at2"/>
<dbReference type="PANTHER" id="PTHR43088">
    <property type="entry name" value="SUBUNIT OF PYRUVATE:FLAVODOXIN OXIDOREDUCTASE-RELATED"/>
    <property type="match status" value="1"/>
</dbReference>
<evidence type="ECO:0000313" key="4">
    <source>
        <dbReference type="EMBL" id="BAU24099.1"/>
    </source>
</evidence>
<evidence type="ECO:0000313" key="5">
    <source>
        <dbReference type="Proteomes" id="UP000068196"/>
    </source>
</evidence>
<organism evidence="4 5">
    <name type="scientific">Caldimicrobium thiodismutans</name>
    <dbReference type="NCBI Taxonomy" id="1653476"/>
    <lineage>
        <taxon>Bacteria</taxon>
        <taxon>Pseudomonadati</taxon>
        <taxon>Thermodesulfobacteriota</taxon>
        <taxon>Thermodesulfobacteria</taxon>
        <taxon>Thermodesulfobacteriales</taxon>
        <taxon>Thermodesulfobacteriaceae</taxon>
        <taxon>Caldimicrobium</taxon>
    </lineage>
</organism>
<gene>
    <name evidence="4" type="ORF">THC_1739</name>
</gene>
<evidence type="ECO:0000256" key="1">
    <source>
        <dbReference type="ARBA" id="ARBA00023002"/>
    </source>
</evidence>
<dbReference type="Pfam" id="PF17147">
    <property type="entry name" value="PFOR_II"/>
    <property type="match status" value="1"/>
</dbReference>
<dbReference type="CDD" id="cd07034">
    <property type="entry name" value="TPP_PYR_PFOR_IOR-alpha_like"/>
    <property type="match status" value="1"/>
</dbReference>
<dbReference type="SUPFAM" id="SSF52922">
    <property type="entry name" value="TK C-terminal domain-like"/>
    <property type="match status" value="1"/>
</dbReference>
<reference evidence="5" key="2">
    <citation type="journal article" date="2016" name="Int. J. Syst. Evol. Microbiol.">
        <title>Caldimicrobium thiodismutans sp. nov., a sulfur-disproportionating bacterium isolated from a hot spring.</title>
        <authorList>
            <person name="Kojima H."/>
            <person name="Umezawa K."/>
            <person name="Fukui M."/>
        </authorList>
    </citation>
    <scope>NUCLEOTIDE SEQUENCE [LARGE SCALE GENOMIC DNA]</scope>
    <source>
        <strain evidence="5">TF1</strain>
    </source>
</reference>
<dbReference type="InterPro" id="IPR009014">
    <property type="entry name" value="Transketo_C/PFOR_II"/>
</dbReference>
<dbReference type="PANTHER" id="PTHR43088:SF1">
    <property type="entry name" value="SUBUNIT OF PYRUVATE:FLAVODOXIN OXIDOREDUCTASE"/>
    <property type="match status" value="1"/>
</dbReference>
<dbReference type="InterPro" id="IPR029061">
    <property type="entry name" value="THDP-binding"/>
</dbReference>
<accession>A0A0U5AJM1</accession>